<dbReference type="AlphaFoldDB" id="A0A6C0B668"/>
<proteinExistence type="predicted"/>
<sequence>MNKLLLCSRTLYDVDMVDKINKITQLNNALHGPEPIIFNTYSEFQIKKKMFLKEAEIKFKKWANKIVKSHQKNIDFLIRGLKTCNYNHRWHQLTVAPQFDTVKIELIKLLHEFYDIDWKTNKDIWLHNIMESIFIGIISTLYVFTQLDLEFENIIDDIIYTSFEKQIYLKLFLRGDLFQLHCNCCGETSQVNIDNICFKCNFIKTF</sequence>
<organism evidence="1">
    <name type="scientific">viral metagenome</name>
    <dbReference type="NCBI Taxonomy" id="1070528"/>
    <lineage>
        <taxon>unclassified sequences</taxon>
        <taxon>metagenomes</taxon>
        <taxon>organismal metagenomes</taxon>
    </lineage>
</organism>
<dbReference type="EMBL" id="MN739068">
    <property type="protein sequence ID" value="QHS86973.1"/>
    <property type="molecule type" value="Genomic_DNA"/>
</dbReference>
<reference evidence="1" key="1">
    <citation type="journal article" date="2020" name="Nature">
        <title>Giant virus diversity and host interactions through global metagenomics.</title>
        <authorList>
            <person name="Schulz F."/>
            <person name="Roux S."/>
            <person name="Paez-Espino D."/>
            <person name="Jungbluth S."/>
            <person name="Walsh D.A."/>
            <person name="Denef V.J."/>
            <person name="McMahon K.D."/>
            <person name="Konstantinidis K.T."/>
            <person name="Eloe-Fadrosh E.A."/>
            <person name="Kyrpides N.C."/>
            <person name="Woyke T."/>
        </authorList>
    </citation>
    <scope>NUCLEOTIDE SEQUENCE</scope>
    <source>
        <strain evidence="1">GVMAG-M-3300009422-16</strain>
    </source>
</reference>
<name>A0A6C0B668_9ZZZZ</name>
<evidence type="ECO:0000313" key="1">
    <source>
        <dbReference type="EMBL" id="QHS86973.1"/>
    </source>
</evidence>
<accession>A0A6C0B668</accession>
<protein>
    <submittedName>
        <fullName evidence="1">Uncharacterized protein</fullName>
    </submittedName>
</protein>